<gene>
    <name evidence="4" type="ORF">CgunFtcFv8_015108</name>
</gene>
<dbReference type="PANTHER" id="PTHR16489:SF11">
    <property type="entry name" value="PROTEIN PHOSPHATASE 1 REGULATORY SUBUNIT 15B"/>
    <property type="match status" value="1"/>
</dbReference>
<evidence type="ECO:0000259" key="3">
    <source>
        <dbReference type="Pfam" id="PF10488"/>
    </source>
</evidence>
<feature type="compositionally biased region" description="Acidic residues" evidence="2">
    <location>
        <begin position="343"/>
        <end position="376"/>
    </location>
</feature>
<dbReference type="GO" id="GO:0051246">
    <property type="term" value="P:regulation of protein metabolic process"/>
    <property type="evidence" value="ECO:0007669"/>
    <property type="project" value="UniProtKB-ARBA"/>
</dbReference>
<feature type="compositionally biased region" description="Gly residues" evidence="2">
    <location>
        <begin position="550"/>
        <end position="560"/>
    </location>
</feature>
<dbReference type="Proteomes" id="UP001331515">
    <property type="component" value="Unassembled WGS sequence"/>
</dbReference>
<evidence type="ECO:0000313" key="5">
    <source>
        <dbReference type="Proteomes" id="UP001331515"/>
    </source>
</evidence>
<feature type="region of interest" description="Disordered" evidence="2">
    <location>
        <begin position="282"/>
        <end position="455"/>
    </location>
</feature>
<feature type="compositionally biased region" description="Acidic residues" evidence="2">
    <location>
        <begin position="299"/>
        <end position="308"/>
    </location>
</feature>
<feature type="compositionally biased region" description="Basic and acidic residues" evidence="2">
    <location>
        <begin position="509"/>
        <end position="519"/>
    </location>
</feature>
<evidence type="ECO:0000256" key="2">
    <source>
        <dbReference type="SAM" id="MobiDB-lite"/>
    </source>
</evidence>
<comment type="caution">
    <text evidence="4">The sequence shown here is derived from an EMBL/GenBank/DDBJ whole genome shotgun (WGS) entry which is preliminary data.</text>
</comment>
<dbReference type="AlphaFoldDB" id="A0AAN8E426"/>
<dbReference type="Pfam" id="PF10488">
    <property type="entry name" value="PP1c_bdg"/>
    <property type="match status" value="1"/>
</dbReference>
<reference evidence="4 5" key="1">
    <citation type="journal article" date="2023" name="Mol. Biol. Evol.">
        <title>Genomics of Secondarily Temperate Adaptation in the Only Non-Antarctic Icefish.</title>
        <authorList>
            <person name="Rivera-Colon A.G."/>
            <person name="Rayamajhi N."/>
            <person name="Minhas B.F."/>
            <person name="Madrigal G."/>
            <person name="Bilyk K.T."/>
            <person name="Yoon V."/>
            <person name="Hune M."/>
            <person name="Gregory S."/>
            <person name="Cheng C.H.C."/>
            <person name="Catchen J.M."/>
        </authorList>
    </citation>
    <scope>NUCLEOTIDE SEQUENCE [LARGE SCALE GENOMIC DNA]</scope>
    <source>
        <tissue evidence="4">White muscle</tissue>
    </source>
</reference>
<dbReference type="GO" id="GO:0000164">
    <property type="term" value="C:protein phosphatase type 1 complex"/>
    <property type="evidence" value="ECO:0007669"/>
    <property type="project" value="TreeGrafter"/>
</dbReference>
<comment type="similarity">
    <text evidence="1">Belongs to the PPP1R15 family.</text>
</comment>
<proteinExistence type="inferred from homology"/>
<feature type="region of interest" description="Disordered" evidence="2">
    <location>
        <begin position="1"/>
        <end position="31"/>
    </location>
</feature>
<feature type="compositionally biased region" description="Low complexity" evidence="2">
    <location>
        <begin position="430"/>
        <end position="451"/>
    </location>
</feature>
<protein>
    <recommendedName>
        <fullName evidence="3">Protein phosphatase 1 regulatory subunit 15A/B C-terminal domain-containing protein</fullName>
    </recommendedName>
</protein>
<feature type="domain" description="Protein phosphatase 1 regulatory subunit 15A/B C-terminal" evidence="3">
    <location>
        <begin position="433"/>
        <end position="558"/>
    </location>
</feature>
<organism evidence="4 5">
    <name type="scientific">Champsocephalus gunnari</name>
    <name type="common">Mackerel icefish</name>
    <dbReference type="NCBI Taxonomy" id="52237"/>
    <lineage>
        <taxon>Eukaryota</taxon>
        <taxon>Metazoa</taxon>
        <taxon>Chordata</taxon>
        <taxon>Craniata</taxon>
        <taxon>Vertebrata</taxon>
        <taxon>Euteleostomi</taxon>
        <taxon>Actinopterygii</taxon>
        <taxon>Neopterygii</taxon>
        <taxon>Teleostei</taxon>
        <taxon>Neoteleostei</taxon>
        <taxon>Acanthomorphata</taxon>
        <taxon>Eupercaria</taxon>
        <taxon>Perciformes</taxon>
        <taxon>Notothenioidei</taxon>
        <taxon>Channichthyidae</taxon>
        <taxon>Champsocephalus</taxon>
    </lineage>
</organism>
<feature type="region of interest" description="Disordered" evidence="2">
    <location>
        <begin position="588"/>
        <end position="612"/>
    </location>
</feature>
<evidence type="ECO:0000256" key="1">
    <source>
        <dbReference type="ARBA" id="ARBA00010161"/>
    </source>
</evidence>
<dbReference type="PANTHER" id="PTHR16489">
    <property type="entry name" value="GH11727P"/>
    <property type="match status" value="1"/>
</dbReference>
<feature type="compositionally biased region" description="Basic and acidic residues" evidence="2">
    <location>
        <begin position="228"/>
        <end position="244"/>
    </location>
</feature>
<keyword evidence="5" id="KW-1185">Reference proteome</keyword>
<dbReference type="GO" id="GO:0005783">
    <property type="term" value="C:endoplasmic reticulum"/>
    <property type="evidence" value="ECO:0007669"/>
    <property type="project" value="TreeGrafter"/>
</dbReference>
<feature type="region of interest" description="Disordered" evidence="2">
    <location>
        <begin position="471"/>
        <end position="522"/>
    </location>
</feature>
<dbReference type="InterPro" id="IPR019523">
    <property type="entry name" value="Prot_Pase1_reg-su15A/B_C"/>
</dbReference>
<feature type="region of interest" description="Disordered" evidence="2">
    <location>
        <begin position="548"/>
        <end position="568"/>
    </location>
</feature>
<feature type="compositionally biased region" description="Polar residues" evidence="2">
    <location>
        <begin position="209"/>
        <end position="224"/>
    </location>
</feature>
<name>A0AAN8E426_CHAGU</name>
<evidence type="ECO:0000313" key="4">
    <source>
        <dbReference type="EMBL" id="KAK5934741.1"/>
    </source>
</evidence>
<dbReference type="GO" id="GO:0034976">
    <property type="term" value="P:response to endoplasmic reticulum stress"/>
    <property type="evidence" value="ECO:0007669"/>
    <property type="project" value="TreeGrafter"/>
</dbReference>
<sequence>MFKSMSGDGHVSSGQSAPSMAGRGAPPAGLHTQESSWLGLLSRPAKYLQKYLPGRNEARADTGAGFMLEHLIPVPPQLTYLRCDAATGSTLPWPPADSHLEPGKSLPWLSADSMRELGIQNTDEMNLNLVQQTQMGYLSSVSTFFSHVVLNSPQEGRATSGKDWGPAGNSARDSGPWWGSFLGSEGGSGLLSDPSWEEDEGVLTAGLCPQQSPTKAPETSTTLGEASGLRHKEKPADKESRGTHDGVQNMEEGGVHSHQSPQDHGYTSLEEEHVQVNMVNTPIEERHDATESSPTKETSEEEEEEEGLSAEVKEGQNRCQNKAIAFIMGQPCSDDSSEGGSSSEEDDDEDDDDEDDDGFNSEDSSDLSDSTDDEDSERLWRYLGRSADPYDPRNFTAPLHTATSPPRNIPPSSSDSSPDPSPSLLPLPLSPLAASSPPSGSDSWDDSTSASEADEAESLRLWSSFSCSDPYSPFNFQGPMRTQEPRTRTRTRKAASSSPPLNPAAPPQYRREEAEERLDSGFSELSVSSSACSVTKKVRFCEEVEEFFASGGGGDGGPTGSLGAVRPGSISLPAPCAGRSARHRLLSAADTPSPGVSTPGDNCGQLRDSRTS</sequence>
<dbReference type="GO" id="GO:0019888">
    <property type="term" value="F:protein phosphatase regulator activity"/>
    <property type="evidence" value="ECO:0007669"/>
    <property type="project" value="TreeGrafter"/>
</dbReference>
<feature type="region of interest" description="Disordered" evidence="2">
    <location>
        <begin position="154"/>
        <end position="265"/>
    </location>
</feature>
<accession>A0AAN8E426</accession>
<dbReference type="EMBL" id="JAURVH010001514">
    <property type="protein sequence ID" value="KAK5934741.1"/>
    <property type="molecule type" value="Genomic_DNA"/>
</dbReference>
<feature type="compositionally biased region" description="Pro residues" evidence="2">
    <location>
        <begin position="419"/>
        <end position="429"/>
    </location>
</feature>
<dbReference type="InterPro" id="IPR051254">
    <property type="entry name" value="PPP1R15"/>
</dbReference>